<sequence>MLISRIHGLPEEVNEILNRHDFGSCQNLSTNELGGWFMACQDIHRRALNLKSEALNWQFPELQSWLSEHNVQNTKLVMCADAYVGWNTNGRFIWHGVDDSVPRLLRTKGQIKNMALGVEGAYVALWEDGTCDWKGLERYSGLIELLQGSSVNEIEFVALNPAIAGEFFLLYTDKRAAFAVNHAHGEKIRQVVQECDIDIIISDAAEWAITLAVIDNDNSTWFDNDSTFPSPSPSDYQDAVPYQIPPAPTTSSQEERDAPPECPICTEDLGRDGPRNLLAGCESCAQMFHGRCIGEWLKSLKAVNMGSSCPHCREPMSVEFTEEVLGMLV</sequence>
<evidence type="ECO:0000259" key="2">
    <source>
        <dbReference type="PROSITE" id="PS50089"/>
    </source>
</evidence>
<accession>A0A4Z1NPW1</accession>
<keyword evidence="1" id="KW-0863">Zinc-finger</keyword>
<proteinExistence type="predicted"/>
<dbReference type="InterPro" id="IPR013083">
    <property type="entry name" value="Znf_RING/FYVE/PHD"/>
</dbReference>
<gene>
    <name evidence="3" type="ORF">E6O75_ATG11469</name>
</gene>
<dbReference type="EMBL" id="SNSC02000018">
    <property type="protein sequence ID" value="TID16351.1"/>
    <property type="molecule type" value="Genomic_DNA"/>
</dbReference>
<dbReference type="Pfam" id="PF13639">
    <property type="entry name" value="zf-RING_2"/>
    <property type="match status" value="1"/>
</dbReference>
<dbReference type="SUPFAM" id="SSF57850">
    <property type="entry name" value="RING/U-box"/>
    <property type="match status" value="1"/>
</dbReference>
<dbReference type="SMART" id="SM01197">
    <property type="entry name" value="FANCL_C"/>
    <property type="match status" value="1"/>
</dbReference>
<dbReference type="Gene3D" id="3.30.40.10">
    <property type="entry name" value="Zinc/RING finger domain, C3HC4 (zinc finger)"/>
    <property type="match status" value="1"/>
</dbReference>
<evidence type="ECO:0000256" key="1">
    <source>
        <dbReference type="PROSITE-ProRule" id="PRU00175"/>
    </source>
</evidence>
<dbReference type="GO" id="GO:0008270">
    <property type="term" value="F:zinc ion binding"/>
    <property type="evidence" value="ECO:0007669"/>
    <property type="project" value="UniProtKB-KW"/>
</dbReference>
<reference evidence="3 4" key="1">
    <citation type="submission" date="2019-04" db="EMBL/GenBank/DDBJ databases">
        <title>High contiguity whole genome sequence and gene annotation resource for two Venturia nashicola isolates.</title>
        <authorList>
            <person name="Prokchorchik M."/>
            <person name="Won K."/>
            <person name="Lee Y."/>
            <person name="Choi E.D."/>
            <person name="Segonzac C."/>
            <person name="Sohn K.H."/>
        </authorList>
    </citation>
    <scope>NUCLEOTIDE SEQUENCE [LARGE SCALE GENOMIC DNA]</scope>
    <source>
        <strain evidence="3 4">PRI2</strain>
    </source>
</reference>
<protein>
    <recommendedName>
        <fullName evidence="2">RING-type domain-containing protein</fullName>
    </recommendedName>
</protein>
<feature type="domain" description="RING-type" evidence="2">
    <location>
        <begin position="262"/>
        <end position="313"/>
    </location>
</feature>
<keyword evidence="1" id="KW-0479">Metal-binding</keyword>
<name>A0A4Z1NPW1_9PEZI</name>
<evidence type="ECO:0000313" key="3">
    <source>
        <dbReference type="EMBL" id="TID16351.1"/>
    </source>
</evidence>
<dbReference type="AlphaFoldDB" id="A0A4Z1NPW1"/>
<evidence type="ECO:0000313" key="4">
    <source>
        <dbReference type="Proteomes" id="UP000298493"/>
    </source>
</evidence>
<dbReference type="PROSITE" id="PS50089">
    <property type="entry name" value="ZF_RING_2"/>
    <property type="match status" value="1"/>
</dbReference>
<dbReference type="InterPro" id="IPR001841">
    <property type="entry name" value="Znf_RING"/>
</dbReference>
<keyword evidence="1" id="KW-0862">Zinc</keyword>
<dbReference type="Proteomes" id="UP000298493">
    <property type="component" value="Unassembled WGS sequence"/>
</dbReference>
<keyword evidence="4" id="KW-1185">Reference proteome</keyword>
<dbReference type="STRING" id="86259.A0A4Z1NPW1"/>
<comment type="caution">
    <text evidence="3">The sequence shown here is derived from an EMBL/GenBank/DDBJ whole genome shotgun (WGS) entry which is preliminary data.</text>
</comment>
<organism evidence="3 4">
    <name type="scientific">Venturia nashicola</name>
    <dbReference type="NCBI Taxonomy" id="86259"/>
    <lineage>
        <taxon>Eukaryota</taxon>
        <taxon>Fungi</taxon>
        <taxon>Dikarya</taxon>
        <taxon>Ascomycota</taxon>
        <taxon>Pezizomycotina</taxon>
        <taxon>Dothideomycetes</taxon>
        <taxon>Pleosporomycetidae</taxon>
        <taxon>Venturiales</taxon>
        <taxon>Venturiaceae</taxon>
        <taxon>Venturia</taxon>
    </lineage>
</organism>